<dbReference type="GO" id="GO:0007017">
    <property type="term" value="P:microtubule-based process"/>
    <property type="evidence" value="ECO:0007669"/>
    <property type="project" value="InterPro"/>
</dbReference>
<organism evidence="1 2">
    <name type="scientific">Fasciola hepatica</name>
    <name type="common">Liver fluke</name>
    <dbReference type="NCBI Taxonomy" id="6192"/>
    <lineage>
        <taxon>Eukaryota</taxon>
        <taxon>Metazoa</taxon>
        <taxon>Spiralia</taxon>
        <taxon>Lophotrochozoa</taxon>
        <taxon>Platyhelminthes</taxon>
        <taxon>Trematoda</taxon>
        <taxon>Digenea</taxon>
        <taxon>Plagiorchiida</taxon>
        <taxon>Echinostomata</taxon>
        <taxon>Echinostomatoidea</taxon>
        <taxon>Fasciolidae</taxon>
        <taxon>Fasciola</taxon>
    </lineage>
</organism>
<proteinExistence type="predicted"/>
<dbReference type="CDD" id="cd21454">
    <property type="entry name" value="DLC-like_TAL"/>
    <property type="match status" value="1"/>
</dbReference>
<dbReference type="Proteomes" id="UP000230066">
    <property type="component" value="Unassembled WGS sequence"/>
</dbReference>
<dbReference type="AlphaFoldDB" id="A0A4E0RZ43"/>
<dbReference type="Gene3D" id="3.30.740.10">
    <property type="entry name" value="Protein Inhibitor Of Neuronal Nitric Oxide Synthase"/>
    <property type="match status" value="1"/>
</dbReference>
<comment type="caution">
    <text evidence="1">The sequence shown here is derived from an EMBL/GenBank/DDBJ whole genome shotgun (WGS) entry which is preliminary data.</text>
</comment>
<dbReference type="SUPFAM" id="SSF47473">
    <property type="entry name" value="EF-hand"/>
    <property type="match status" value="1"/>
</dbReference>
<dbReference type="SUPFAM" id="SSF54648">
    <property type="entry name" value="DLC"/>
    <property type="match status" value="1"/>
</dbReference>
<dbReference type="InterPro" id="IPR011992">
    <property type="entry name" value="EF-hand-dom_pair"/>
</dbReference>
<keyword evidence="2" id="KW-1185">Reference proteome</keyword>
<name>A0A4E0RZ43_FASHE</name>
<sequence length="173" mass="20507">MDPFVQAFFSVDTDGDEMITIRDLEQYVDQNHLEKKMVTRWQSLFDKNNTGRITLPHFCEVLGLKAADVRIRRQEMQSMHLRLRPEFEVIKTTMSMNDQVVLSEEVYRIDLECQGETRNIADCLKRFLDLRYGRMWHVVICKGSTASSFSHVPHTSFFFLYKDNTYLIWQTPE</sequence>
<dbReference type="Pfam" id="PF01221">
    <property type="entry name" value="Dynein_light"/>
    <property type="match status" value="1"/>
</dbReference>
<dbReference type="Gene3D" id="1.10.238.10">
    <property type="entry name" value="EF-hand"/>
    <property type="match status" value="1"/>
</dbReference>
<evidence type="ECO:0000313" key="1">
    <source>
        <dbReference type="EMBL" id="THD27817.1"/>
    </source>
</evidence>
<protein>
    <submittedName>
        <fullName evidence="1">Tegumental antigen</fullName>
    </submittedName>
</protein>
<dbReference type="InterPro" id="IPR001372">
    <property type="entry name" value="Dynein_light_chain_typ-1/2"/>
</dbReference>
<dbReference type="EMBL" id="JXXN02000313">
    <property type="protein sequence ID" value="THD27817.1"/>
    <property type="molecule type" value="Genomic_DNA"/>
</dbReference>
<gene>
    <name evidence="1" type="ORF">D915_001366</name>
</gene>
<reference evidence="1" key="1">
    <citation type="submission" date="2019-03" db="EMBL/GenBank/DDBJ databases">
        <title>Improved annotation for the trematode Fasciola hepatica.</title>
        <authorList>
            <person name="Choi Y.-J."/>
            <person name="Martin J."/>
            <person name="Mitreva M."/>
        </authorList>
    </citation>
    <scope>NUCLEOTIDE SEQUENCE [LARGE SCALE GENOMIC DNA]</scope>
</reference>
<evidence type="ECO:0000313" key="2">
    <source>
        <dbReference type="Proteomes" id="UP000230066"/>
    </source>
</evidence>
<dbReference type="SMART" id="SM01375">
    <property type="entry name" value="Dynein_light"/>
    <property type="match status" value="1"/>
</dbReference>
<dbReference type="InterPro" id="IPR037177">
    <property type="entry name" value="DLC_sf"/>
</dbReference>
<accession>A0A4E0RZ43</accession>
<dbReference type="GO" id="GO:0030286">
    <property type="term" value="C:dynein complex"/>
    <property type="evidence" value="ECO:0007669"/>
    <property type="project" value="InterPro"/>
</dbReference>